<dbReference type="Proteomes" id="UP000248039">
    <property type="component" value="Unassembled WGS sequence"/>
</dbReference>
<feature type="binding site" evidence="5">
    <location>
        <begin position="204"/>
        <end position="206"/>
    </location>
    <ligand>
        <name>phosphate</name>
        <dbReference type="ChEBI" id="CHEBI:43474"/>
    </ligand>
</feature>
<evidence type="ECO:0000256" key="4">
    <source>
        <dbReference type="PIRNR" id="PIRNR002756"/>
    </source>
</evidence>
<evidence type="ECO:0000313" key="9">
    <source>
        <dbReference type="Proteomes" id="UP000248039"/>
    </source>
</evidence>
<evidence type="ECO:0000256" key="6">
    <source>
        <dbReference type="SAM" id="SignalP"/>
    </source>
</evidence>
<dbReference type="Gene3D" id="3.40.190.10">
    <property type="entry name" value="Periplasmic binding protein-like II"/>
    <property type="match status" value="2"/>
</dbReference>
<accession>A0A2V4NII1</accession>
<comment type="caution">
    <text evidence="8">The sequence shown here is derived from an EMBL/GenBank/DDBJ whole genome shotgun (WGS) entry which is preliminary data.</text>
</comment>
<feature type="binding site" evidence="5">
    <location>
        <position position="97"/>
    </location>
    <ligand>
        <name>phosphate</name>
        <dbReference type="ChEBI" id="CHEBI:43474"/>
    </ligand>
</feature>
<dbReference type="PANTHER" id="PTHR42996:SF1">
    <property type="entry name" value="PHOSPHATE-BINDING PROTEIN PSTS"/>
    <property type="match status" value="1"/>
</dbReference>
<keyword evidence="9" id="KW-1185">Reference proteome</keyword>
<feature type="domain" description="PBP" evidence="7">
    <location>
        <begin position="61"/>
        <end position="353"/>
    </location>
</feature>
<dbReference type="PANTHER" id="PTHR42996">
    <property type="entry name" value="PHOSPHATE-BINDING PROTEIN PSTS"/>
    <property type="match status" value="1"/>
</dbReference>
<dbReference type="InterPro" id="IPR050962">
    <property type="entry name" value="Phosphate-bind_PstS"/>
</dbReference>
<sequence>MKLQRNGRSKALAIGAVALVSSLSLAACGSDNNNSSAGSTGGTGGSSTSAAAIKCADKQAPMLAAGSTAQGTAIDVWKAAFGAACPSSTLNYSGGGSGAGVQQFNQGKVTFAGSDAALKATEVEASKAVCTGGGQGIDLPMVGGLVSIIFNVQGVDHLVLDAPTLAKIFDSQITKWNAPEIAALNPGVTLPAADIQAFHRSDDSGTTQNLTAYLAKASNGAWAYPAAKTWAGKGGQSAAQSAGVSAQVKSVPNSIGYAELSYAQQNNLKSASIATGASKPVDATAVNAATTIATAKSAGASNPNDLALSLDYATKAEGAYPIVLVTYEIVCDKGNKPETLDTLKAFLNYTISDAGQHAIGDKGYVPLPKEVSDKVKTVIGTLS</sequence>
<dbReference type="PROSITE" id="PS51257">
    <property type="entry name" value="PROKAR_LIPOPROTEIN"/>
    <property type="match status" value="1"/>
</dbReference>
<feature type="binding site" evidence="5">
    <location>
        <position position="115"/>
    </location>
    <ligand>
        <name>phosphate</name>
        <dbReference type="ChEBI" id="CHEBI:43474"/>
    </ligand>
</feature>
<proteinExistence type="inferred from homology"/>
<name>A0A2V4NII1_9ACTN</name>
<comment type="similarity">
    <text evidence="1 4">Belongs to the PstS family.</text>
</comment>
<dbReference type="SUPFAM" id="SSF53850">
    <property type="entry name" value="Periplasmic binding protein-like II"/>
    <property type="match status" value="1"/>
</dbReference>
<dbReference type="Pfam" id="PF12849">
    <property type="entry name" value="PBP_like_2"/>
    <property type="match status" value="1"/>
</dbReference>
<keyword evidence="3 4" id="KW-0592">Phosphate transport</keyword>
<dbReference type="GO" id="GO:0043190">
    <property type="term" value="C:ATP-binding cassette (ABC) transporter complex"/>
    <property type="evidence" value="ECO:0007669"/>
    <property type="project" value="InterPro"/>
</dbReference>
<dbReference type="EMBL" id="PYBW01000022">
    <property type="protein sequence ID" value="PYC85467.1"/>
    <property type="molecule type" value="Genomic_DNA"/>
</dbReference>
<evidence type="ECO:0000256" key="1">
    <source>
        <dbReference type="ARBA" id="ARBA00008725"/>
    </source>
</evidence>
<dbReference type="PIRSF" id="PIRSF002756">
    <property type="entry name" value="PstS"/>
    <property type="match status" value="1"/>
</dbReference>
<feature type="binding site" evidence="5">
    <location>
        <begin position="67"/>
        <end position="69"/>
    </location>
    <ligand>
        <name>phosphate</name>
        <dbReference type="ChEBI" id="CHEBI:43474"/>
    </ligand>
</feature>
<dbReference type="GO" id="GO:0035435">
    <property type="term" value="P:phosphate ion transmembrane transport"/>
    <property type="evidence" value="ECO:0007669"/>
    <property type="project" value="InterPro"/>
</dbReference>
<gene>
    <name evidence="8" type="primary">pstS</name>
    <name evidence="8" type="ORF">C7C46_06965</name>
</gene>
<organism evidence="8 9">
    <name type="scientific">Streptomyces tateyamensis</name>
    <dbReference type="NCBI Taxonomy" id="565073"/>
    <lineage>
        <taxon>Bacteria</taxon>
        <taxon>Bacillati</taxon>
        <taxon>Actinomycetota</taxon>
        <taxon>Actinomycetes</taxon>
        <taxon>Kitasatosporales</taxon>
        <taxon>Streptomycetaceae</taxon>
        <taxon>Streptomyces</taxon>
    </lineage>
</organism>
<feature type="signal peptide" evidence="6">
    <location>
        <begin position="1"/>
        <end position="26"/>
    </location>
</feature>
<evidence type="ECO:0000256" key="2">
    <source>
        <dbReference type="ARBA" id="ARBA00022448"/>
    </source>
</evidence>
<evidence type="ECO:0000256" key="5">
    <source>
        <dbReference type="PIRSR" id="PIRSR002756-1"/>
    </source>
</evidence>
<dbReference type="AlphaFoldDB" id="A0A2V4NII1"/>
<dbReference type="NCBIfam" id="TIGR00975">
    <property type="entry name" value="3a0107s03"/>
    <property type="match status" value="1"/>
</dbReference>
<dbReference type="CDD" id="cd13565">
    <property type="entry name" value="PBP2_PstS"/>
    <property type="match status" value="1"/>
</dbReference>
<feature type="chain" id="PRO_5038829487" description="Phosphate-binding protein" evidence="6">
    <location>
        <begin position="27"/>
        <end position="383"/>
    </location>
</feature>
<evidence type="ECO:0000259" key="7">
    <source>
        <dbReference type="Pfam" id="PF12849"/>
    </source>
</evidence>
<dbReference type="OrthoDB" id="9801510at2"/>
<dbReference type="GO" id="GO:0042301">
    <property type="term" value="F:phosphate ion binding"/>
    <property type="evidence" value="ECO:0007669"/>
    <property type="project" value="InterPro"/>
</dbReference>
<keyword evidence="2 4" id="KW-0813">Transport</keyword>
<dbReference type="RefSeq" id="WP_110666829.1">
    <property type="nucleotide sequence ID" value="NZ_PYBW01000022.1"/>
</dbReference>
<keyword evidence="6" id="KW-0732">Signal</keyword>
<evidence type="ECO:0000256" key="3">
    <source>
        <dbReference type="ARBA" id="ARBA00022592"/>
    </source>
</evidence>
<dbReference type="InterPro" id="IPR005673">
    <property type="entry name" value="ABC_phos-bd_PstS"/>
</dbReference>
<protein>
    <recommendedName>
        <fullName evidence="4">Phosphate-binding protein</fullName>
    </recommendedName>
</protein>
<reference evidence="8 9" key="1">
    <citation type="submission" date="2018-03" db="EMBL/GenBank/DDBJ databases">
        <title>Bioinformatic expansion and discovery of thiopeptide antibiotics.</title>
        <authorList>
            <person name="Schwalen C.J."/>
            <person name="Hudson G.A."/>
            <person name="Mitchell D.A."/>
        </authorList>
    </citation>
    <scope>NUCLEOTIDE SEQUENCE [LARGE SCALE GENOMIC DNA]</scope>
    <source>
        <strain evidence="8 9">ATCC 21389</strain>
    </source>
</reference>
<dbReference type="InterPro" id="IPR024370">
    <property type="entry name" value="PBP_domain"/>
</dbReference>
<evidence type="ECO:0000313" key="8">
    <source>
        <dbReference type="EMBL" id="PYC85467.1"/>
    </source>
</evidence>